<keyword evidence="5" id="KW-1185">Reference proteome</keyword>
<feature type="domain" description="DUF4781" evidence="2">
    <location>
        <begin position="586"/>
        <end position="884"/>
    </location>
</feature>
<evidence type="ECO:0000259" key="2">
    <source>
        <dbReference type="Pfam" id="PF16013"/>
    </source>
</evidence>
<reference evidence="4" key="2">
    <citation type="submission" date="2024-08" db="UniProtKB">
        <authorList>
            <consortium name="EnsemblMetazoa"/>
        </authorList>
    </citation>
    <scope>IDENTIFICATION</scope>
</reference>
<dbReference type="InterPro" id="IPR031962">
    <property type="entry name" value="DUF4781"/>
</dbReference>
<dbReference type="Gene3D" id="3.10.20.90">
    <property type="entry name" value="Phosphatidylinositol 3-kinase Catalytic Subunit, Chain A, domain 1"/>
    <property type="match status" value="1"/>
</dbReference>
<sequence length="1168" mass="130863">MEGGTLIFCIRYKHREEVVELSEYNTVGDLKLEIQRMFNVETTKQDIIGWSATPESDQYILRTCATDEFNNLVVTESISFDTDSDIRYSNTEAFAMDDRQTESIPISSDTDPDIRYSNTEVSAVDDDETDFVGLELKAIRRLRQHLPKDFPMKFHAMCFSDVLAFVRDLPEKKALLLYVHNSKDIFSRAFLKHLYNEELNSIIRNTCFVIGWDVEDNTLHNALIRVLNHNAKLSTMSHLIMDKVGSAICLLPEDNDISLICCLRGNVSESSLISSFKNVQQVCDDYHITSMIDTYTGTQTDPELAAISSLQKKLPSGISVTIRHCSLSDAINSICTGPIDERKALLLFLHNSEQPFSQMFSLSLKNEKVSAILRKHFLVIGWDVENTDYHDALKSALRVHTGLEYMSDFVSKKAAIASILLPVSNTISTFTCLRGNMTSKGLIENLKQVVIALTTAIKEENELIAIQNSKSSENDVSPEKMQKMWADMLGDRDYDAFYFNEHELLKQKIAFALGLSLTDTGYDSKSQEKIESLYEVIKEQSRLIAEFKDHIEIAFVFNCLVPLNGAKIKKAEKDPNYNPKSDFSPVPVFILRKCRNSEKPCRIIIDIDERVYNSWANYLTKNKHPEYRMIFPRNGRYQVGDYILQEKMSPAYGFDVTALKVADGVASAAGLASAAIAITASIAALPVVAPSVLIGAGVAGVGAGVWAIGRNAYLLYDRATHSQTMSVENSEARAAYLNLVAGTLGFCGVGSNVLISQLVSRGVNIGQAGAFAANTIGVLNISAGGVSVINSGYELCDQLINGDQAPSTLVWLQFASSVLFFGHAVYSFKGAQTIIEETQTKVLQDYENSLRSNRHRKTFNKLVRQTMSDHSDGASGRAEVISTIRNIENKNEVFAALTRNQKRLTKSGIRYSAGDGEITFNGMAVDMNEFIGLNHKQSEIYLNNLAQDITSNQPSINSSSNINGDNVTLTNTVNSLLRTIQIDSSQVDISNLVRVVSNLLSFCNEPVKNMVVKAVDQSVKFIMKHLSEDIIKLIDTIIPKNNQLSEYFRIGISFFSQKVDEMEKNYEMFQKTSEEKYNNPLFRILSPVKVKRIVQIFEFIVQNSYSGKWLCEAVLNEMSKFISAWITRKVFEYTEKTEKEENRRKYSASYKPQIIDCNICGGQYFSDS</sequence>
<keyword evidence="1" id="KW-1133">Transmembrane helix</keyword>
<evidence type="ECO:0008006" key="6">
    <source>
        <dbReference type="Google" id="ProtNLM"/>
    </source>
</evidence>
<feature type="domain" description="Fas-associated factor 1/2-like UAS" evidence="3">
    <location>
        <begin position="326"/>
        <end position="446"/>
    </location>
</feature>
<evidence type="ECO:0000313" key="5">
    <source>
        <dbReference type="Proteomes" id="UP000019118"/>
    </source>
</evidence>
<keyword evidence="1" id="KW-0472">Membrane</keyword>
<accession>A0AAR5PUE8</accession>
<dbReference type="EnsemblMetazoa" id="XM_019909084.1">
    <property type="protein sequence ID" value="XP_019764643.1"/>
    <property type="gene ID" value="LOC109540647"/>
</dbReference>
<protein>
    <recommendedName>
        <fullName evidence="6">DUF4781 domain-containing protein</fullName>
    </recommendedName>
</protein>
<proteinExistence type="predicted"/>
<reference evidence="5" key="1">
    <citation type="journal article" date="2013" name="Genome Biol.">
        <title>Draft genome of the mountain pine beetle, Dendroctonus ponderosae Hopkins, a major forest pest.</title>
        <authorList>
            <person name="Keeling C.I."/>
            <person name="Yuen M.M."/>
            <person name="Liao N.Y."/>
            <person name="Docking T.R."/>
            <person name="Chan S.K."/>
            <person name="Taylor G.A."/>
            <person name="Palmquist D.L."/>
            <person name="Jackman S.D."/>
            <person name="Nguyen A."/>
            <person name="Li M."/>
            <person name="Henderson H."/>
            <person name="Janes J.K."/>
            <person name="Zhao Y."/>
            <person name="Pandoh P."/>
            <person name="Moore R."/>
            <person name="Sperling F.A."/>
            <person name="Huber D.P."/>
            <person name="Birol I."/>
            <person name="Jones S.J."/>
            <person name="Bohlmann J."/>
        </authorList>
    </citation>
    <scope>NUCLEOTIDE SEQUENCE</scope>
</reference>
<evidence type="ECO:0000256" key="1">
    <source>
        <dbReference type="SAM" id="Phobius"/>
    </source>
</evidence>
<dbReference type="PANTHER" id="PTHR21115">
    <property type="entry name" value="GH06117P-RELATED"/>
    <property type="match status" value="1"/>
</dbReference>
<feature type="transmembrane region" description="Helical" evidence="1">
    <location>
        <begin position="736"/>
        <end position="756"/>
    </location>
</feature>
<evidence type="ECO:0000313" key="4">
    <source>
        <dbReference type="EnsemblMetazoa" id="XP_019764643.1"/>
    </source>
</evidence>
<dbReference type="AlphaFoldDB" id="A0AAR5PUE8"/>
<name>A0AAR5PUE8_DENPD</name>
<feature type="transmembrane region" description="Helical" evidence="1">
    <location>
        <begin position="692"/>
        <end position="716"/>
    </location>
</feature>
<dbReference type="Pfam" id="PF21021">
    <property type="entry name" value="FAF1"/>
    <property type="match status" value="1"/>
</dbReference>
<dbReference type="Gene3D" id="3.40.30.10">
    <property type="entry name" value="Glutaredoxin"/>
    <property type="match status" value="2"/>
</dbReference>
<organism evidence="4 5">
    <name type="scientific">Dendroctonus ponderosae</name>
    <name type="common">Mountain pine beetle</name>
    <dbReference type="NCBI Taxonomy" id="77166"/>
    <lineage>
        <taxon>Eukaryota</taxon>
        <taxon>Metazoa</taxon>
        <taxon>Ecdysozoa</taxon>
        <taxon>Arthropoda</taxon>
        <taxon>Hexapoda</taxon>
        <taxon>Insecta</taxon>
        <taxon>Pterygota</taxon>
        <taxon>Neoptera</taxon>
        <taxon>Endopterygota</taxon>
        <taxon>Coleoptera</taxon>
        <taxon>Polyphaga</taxon>
        <taxon>Cucujiformia</taxon>
        <taxon>Curculionidae</taxon>
        <taxon>Scolytinae</taxon>
        <taxon>Dendroctonus</taxon>
    </lineage>
</organism>
<dbReference type="InterPro" id="IPR049483">
    <property type="entry name" value="FAF1_2-like_UAS"/>
</dbReference>
<evidence type="ECO:0000259" key="3">
    <source>
        <dbReference type="Pfam" id="PF21021"/>
    </source>
</evidence>
<dbReference type="Proteomes" id="UP000019118">
    <property type="component" value="Unassembled WGS sequence"/>
</dbReference>
<dbReference type="PANTHER" id="PTHR21115:SF0">
    <property type="entry name" value="GH06117P-RELATED"/>
    <property type="match status" value="1"/>
</dbReference>
<dbReference type="Pfam" id="PF16013">
    <property type="entry name" value="DUF4781"/>
    <property type="match status" value="1"/>
</dbReference>
<keyword evidence="1" id="KW-0812">Transmembrane</keyword>